<evidence type="ECO:0000256" key="4">
    <source>
        <dbReference type="ARBA" id="ARBA00023136"/>
    </source>
</evidence>
<feature type="transmembrane region" description="Helical" evidence="5">
    <location>
        <begin position="106"/>
        <end position="128"/>
    </location>
</feature>
<evidence type="ECO:0000256" key="2">
    <source>
        <dbReference type="ARBA" id="ARBA00022692"/>
    </source>
</evidence>
<dbReference type="Pfam" id="PF08551">
    <property type="entry name" value="DUF1751"/>
    <property type="match status" value="1"/>
</dbReference>
<evidence type="ECO:0008006" key="8">
    <source>
        <dbReference type="Google" id="ProtNLM"/>
    </source>
</evidence>
<dbReference type="PANTHER" id="PTHR13377:SF3">
    <property type="entry name" value="TRANSMEMBRANE PROTEIN 115"/>
    <property type="match status" value="1"/>
</dbReference>
<dbReference type="GO" id="GO:0006890">
    <property type="term" value="P:retrograde vesicle-mediated transport, Golgi to endoplasmic reticulum"/>
    <property type="evidence" value="ECO:0007669"/>
    <property type="project" value="InterPro"/>
</dbReference>
<feature type="transmembrane region" description="Helical" evidence="5">
    <location>
        <begin position="134"/>
        <end position="154"/>
    </location>
</feature>
<keyword evidence="4 5" id="KW-0472">Membrane</keyword>
<dbReference type="Proteomes" id="UP000015102">
    <property type="component" value="Unassembled WGS sequence"/>
</dbReference>
<accession>T1GIR0</accession>
<dbReference type="SMART" id="SM01160">
    <property type="entry name" value="DUF1751"/>
    <property type="match status" value="1"/>
</dbReference>
<keyword evidence="3 5" id="KW-1133">Transmembrane helix</keyword>
<dbReference type="InterPro" id="IPR035952">
    <property type="entry name" value="Rhomboid-like_sf"/>
</dbReference>
<dbReference type="HOGENOM" id="CLU_043563_2_0_1"/>
<evidence type="ECO:0000256" key="1">
    <source>
        <dbReference type="ARBA" id="ARBA00004141"/>
    </source>
</evidence>
<feature type="transmembrane region" description="Helical" evidence="5">
    <location>
        <begin position="20"/>
        <end position="42"/>
    </location>
</feature>
<dbReference type="EMBL" id="CAQQ02394285">
    <property type="status" value="NOT_ANNOTATED_CDS"/>
    <property type="molecule type" value="Genomic_DNA"/>
</dbReference>
<sequence length="332" mass="37702">MSTIINRNASYFKQQIGALLQNVSNVITVILSLTLVGYFLSFSEETLKNLVVIPANLAPPSFCIWTCITFCFIEIHWFEVVVDFISLGLCAKLLEPLWGRKEMMKFFAVINLGVAFFSMFYYLLLYALSRNSAYLFDIKIHGLAGFIASLSVAIRQILPDHLIFKTKWGFITNRNVPLIIVISSIILWSLNIFDGTNPVMLCSGTLSSWIYLRFYQKHSHGRGDSSENFAFASFFPSFMQKYLNVIFNPVYICCLKSGIINKPDTSKLPTTSSNSSQLMAVADPHDVERRRYWAQYPCCLNATLSRHIMFLNEFNCGGENPVLSWTAVFIAN</sequence>
<name>T1GIR0_MEGSC</name>
<reference evidence="7" key="1">
    <citation type="submission" date="2013-02" db="EMBL/GenBank/DDBJ databases">
        <authorList>
            <person name="Hughes D."/>
        </authorList>
    </citation>
    <scope>NUCLEOTIDE SEQUENCE</scope>
    <source>
        <strain>Durham</strain>
        <strain evidence="7">NC isolate 2 -- Noor lab</strain>
    </source>
</reference>
<keyword evidence="2 5" id="KW-0812">Transmembrane</keyword>
<dbReference type="GO" id="GO:0005794">
    <property type="term" value="C:Golgi apparatus"/>
    <property type="evidence" value="ECO:0007669"/>
    <property type="project" value="TreeGrafter"/>
</dbReference>
<proteinExistence type="predicted"/>
<reference evidence="6" key="2">
    <citation type="submission" date="2015-06" db="UniProtKB">
        <authorList>
            <consortium name="EnsemblMetazoa"/>
        </authorList>
    </citation>
    <scope>IDENTIFICATION</scope>
</reference>
<dbReference type="InterPro" id="IPR013861">
    <property type="entry name" value="TMEM115/Pdh1/Rbl19"/>
</dbReference>
<evidence type="ECO:0000313" key="6">
    <source>
        <dbReference type="EnsemblMetazoa" id="MESCA003345-PA"/>
    </source>
</evidence>
<dbReference type="EnsemblMetazoa" id="MESCA003345-RA">
    <property type="protein sequence ID" value="MESCA003345-PA"/>
    <property type="gene ID" value="MESCA003345"/>
</dbReference>
<organism evidence="6 7">
    <name type="scientific">Megaselia scalaris</name>
    <name type="common">Humpbacked fly</name>
    <name type="synonym">Phora scalaris</name>
    <dbReference type="NCBI Taxonomy" id="36166"/>
    <lineage>
        <taxon>Eukaryota</taxon>
        <taxon>Metazoa</taxon>
        <taxon>Ecdysozoa</taxon>
        <taxon>Arthropoda</taxon>
        <taxon>Hexapoda</taxon>
        <taxon>Insecta</taxon>
        <taxon>Pterygota</taxon>
        <taxon>Neoptera</taxon>
        <taxon>Endopterygota</taxon>
        <taxon>Diptera</taxon>
        <taxon>Brachycera</taxon>
        <taxon>Muscomorpha</taxon>
        <taxon>Platypezoidea</taxon>
        <taxon>Phoridae</taxon>
        <taxon>Megaseliini</taxon>
        <taxon>Megaselia</taxon>
    </lineage>
</organism>
<dbReference type="SUPFAM" id="SSF144091">
    <property type="entry name" value="Rhomboid-like"/>
    <property type="match status" value="1"/>
</dbReference>
<keyword evidence="7" id="KW-1185">Reference proteome</keyword>
<dbReference type="Gene3D" id="1.20.1540.10">
    <property type="entry name" value="Rhomboid-like"/>
    <property type="match status" value="1"/>
</dbReference>
<evidence type="ECO:0000256" key="3">
    <source>
        <dbReference type="ARBA" id="ARBA00022989"/>
    </source>
</evidence>
<feature type="transmembrane region" description="Helical" evidence="5">
    <location>
        <begin position="62"/>
        <end position="85"/>
    </location>
</feature>
<comment type="subcellular location">
    <subcellularLocation>
        <location evidence="1">Membrane</location>
        <topology evidence="1">Multi-pass membrane protein</topology>
    </subcellularLocation>
</comment>
<evidence type="ECO:0000313" key="7">
    <source>
        <dbReference type="Proteomes" id="UP000015102"/>
    </source>
</evidence>
<dbReference type="STRING" id="36166.T1GIR0"/>
<dbReference type="AlphaFoldDB" id="T1GIR0"/>
<feature type="transmembrane region" description="Helical" evidence="5">
    <location>
        <begin position="175"/>
        <end position="192"/>
    </location>
</feature>
<dbReference type="FunFam" id="1.20.1540.10:FF:000004">
    <property type="entry name" value="Transmembrane protein 115"/>
    <property type="match status" value="1"/>
</dbReference>
<dbReference type="GO" id="GO:0016020">
    <property type="term" value="C:membrane"/>
    <property type="evidence" value="ECO:0007669"/>
    <property type="project" value="UniProtKB-SubCell"/>
</dbReference>
<dbReference type="PANTHER" id="PTHR13377">
    <property type="entry name" value="PLACENTAL PROTEIN 6"/>
    <property type="match status" value="1"/>
</dbReference>
<evidence type="ECO:0000256" key="5">
    <source>
        <dbReference type="SAM" id="Phobius"/>
    </source>
</evidence>
<protein>
    <recommendedName>
        <fullName evidence="8">Peptidase S54 rhomboid domain-containing protein</fullName>
    </recommendedName>
</protein>
<dbReference type="OMA" id="EIHFWEV"/>